<dbReference type="Proteomes" id="UP000188320">
    <property type="component" value="Unassembled WGS sequence"/>
</dbReference>
<name>A0A1R1PML4_ZANCU</name>
<dbReference type="AlphaFoldDB" id="A0A1R1PML4"/>
<evidence type="ECO:0000313" key="2">
    <source>
        <dbReference type="Proteomes" id="UP000188320"/>
    </source>
</evidence>
<reference evidence="2" key="1">
    <citation type="submission" date="2017-01" db="EMBL/GenBank/DDBJ databases">
        <authorList>
            <person name="Wang Y."/>
            <person name="White M."/>
            <person name="Kvist S."/>
            <person name="Moncalvo J.-M."/>
        </authorList>
    </citation>
    <scope>NUCLEOTIDE SEQUENCE [LARGE SCALE GENOMIC DNA]</scope>
    <source>
        <strain evidence="2">COL-18-3</strain>
    </source>
</reference>
<gene>
    <name evidence="1" type="ORF">AX774_g4329</name>
</gene>
<accession>A0A1R1PML4</accession>
<organism evidence="1 2">
    <name type="scientific">Zancudomyces culisetae</name>
    <name type="common">Gut fungus</name>
    <name type="synonym">Smittium culisetae</name>
    <dbReference type="NCBI Taxonomy" id="1213189"/>
    <lineage>
        <taxon>Eukaryota</taxon>
        <taxon>Fungi</taxon>
        <taxon>Fungi incertae sedis</taxon>
        <taxon>Zoopagomycota</taxon>
        <taxon>Kickxellomycotina</taxon>
        <taxon>Harpellomycetes</taxon>
        <taxon>Harpellales</taxon>
        <taxon>Legeriomycetaceae</taxon>
        <taxon>Zancudomyces</taxon>
    </lineage>
</organism>
<dbReference type="EMBL" id="LSSK01000719">
    <property type="protein sequence ID" value="OMH82210.1"/>
    <property type="molecule type" value="Genomic_DNA"/>
</dbReference>
<protein>
    <submittedName>
        <fullName evidence="1">Uncharacterized protein</fullName>
    </submittedName>
</protein>
<sequence>MLLSFIITLPSGQSATRASLKFSYANGIPMMVIAKSTPVVICARASSQPSSTSHNMLNSILHPETLSSSILVPKGRNATLASLISEIPKGIPIIVIINNIPPRKYTSA</sequence>
<evidence type="ECO:0000313" key="1">
    <source>
        <dbReference type="EMBL" id="OMH82210.1"/>
    </source>
</evidence>
<comment type="caution">
    <text evidence="1">The sequence shown here is derived from an EMBL/GenBank/DDBJ whole genome shotgun (WGS) entry which is preliminary data.</text>
</comment>
<proteinExistence type="predicted"/>
<keyword evidence="2" id="KW-1185">Reference proteome</keyword>